<dbReference type="eggNOG" id="KOG3882">
    <property type="taxonomic scope" value="Eukaryota"/>
</dbReference>
<dbReference type="RefSeq" id="XP_005182936.2">
    <property type="nucleotide sequence ID" value="XM_005182879.3"/>
</dbReference>
<dbReference type="VEuPathDB" id="VectorBase:MDOA001835"/>
<feature type="transmembrane region" description="Helical" evidence="1">
    <location>
        <begin position="290"/>
        <end position="315"/>
    </location>
</feature>
<proteinExistence type="predicted"/>
<evidence type="ECO:0000256" key="1">
    <source>
        <dbReference type="SAM" id="Phobius"/>
    </source>
</evidence>
<feature type="transmembrane region" description="Helical" evidence="1">
    <location>
        <begin position="12"/>
        <end position="33"/>
    </location>
</feature>
<keyword evidence="1" id="KW-1133">Transmembrane helix</keyword>
<organism evidence="2">
    <name type="scientific">Musca domestica</name>
    <name type="common">House fly</name>
    <dbReference type="NCBI Taxonomy" id="7370"/>
    <lineage>
        <taxon>Eukaryota</taxon>
        <taxon>Metazoa</taxon>
        <taxon>Ecdysozoa</taxon>
        <taxon>Arthropoda</taxon>
        <taxon>Hexapoda</taxon>
        <taxon>Insecta</taxon>
        <taxon>Pterygota</taxon>
        <taxon>Neoptera</taxon>
        <taxon>Endopterygota</taxon>
        <taxon>Diptera</taxon>
        <taxon>Brachycera</taxon>
        <taxon>Muscomorpha</taxon>
        <taxon>Muscoidea</taxon>
        <taxon>Muscidae</taxon>
        <taxon>Musca</taxon>
    </lineage>
</organism>
<keyword evidence="1" id="KW-0472">Membrane</keyword>
<evidence type="ECO:0008006" key="3">
    <source>
        <dbReference type="Google" id="ProtNLM"/>
    </source>
</evidence>
<dbReference type="OrthoDB" id="9836210at2759"/>
<dbReference type="STRING" id="7370.A0A1I8M6U1"/>
<dbReference type="VEuPathDB" id="VectorBase:MDOMA2_015892"/>
<accession>A0A1I8M6U1</accession>
<name>A0A1I8M6U1_MUSDO</name>
<dbReference type="AlphaFoldDB" id="A0A1I8M6U1"/>
<dbReference type="GO" id="GO:0016020">
    <property type="term" value="C:membrane"/>
    <property type="evidence" value="ECO:0007669"/>
    <property type="project" value="InterPro"/>
</dbReference>
<feature type="transmembrane region" description="Helical" evidence="1">
    <location>
        <begin position="53"/>
        <end position="74"/>
    </location>
</feature>
<sequence>MREPFRHFRLIVNILLVLEIKLGIAIVTITAAYQNVLGSFMAPTEKRLLFSTLVNLYIMGFQLIATYLCSLSMWRTIWTRRYSRSIQFLLMVWSVFCCIIIVGGCVTMWCLLDMPEILGANVSLMLFHGIEVYYTSPAWKFLWDEIQYNNECCGVEGYDDWMHATWMPKTTVKLSKDSRLYNGGRFKHNSKESRIITDCVRKEPQGSHESTELSISYENPSLSIEDVDGGDDIGLRILAPYACCKHNSLSCYQNYLPRSDDTDDGSISSMSHLNFTEINTKPCLPLFKEYLWYAMHILMVLVSAAVLIDLLICCLTKYFMFKSRFHSYCELESSFDDDGNALVVVKCPPKVRCVTLEEAVSIDSDMANVGSDVEPCICCCDLEMDQNCGNACQYLTDENRRDEIALH</sequence>
<dbReference type="Gene3D" id="1.10.1450.10">
    <property type="entry name" value="Tetraspanin"/>
    <property type="match status" value="1"/>
</dbReference>
<gene>
    <name evidence="2" type="primary">101890537</name>
</gene>
<keyword evidence="1" id="KW-0812">Transmembrane</keyword>
<dbReference type="SUPFAM" id="SSF48652">
    <property type="entry name" value="Tetraspanin"/>
    <property type="match status" value="1"/>
</dbReference>
<protein>
    <recommendedName>
        <fullName evidence="3">Tetraspanin</fullName>
    </recommendedName>
</protein>
<evidence type="ECO:0000313" key="2">
    <source>
        <dbReference type="EnsemblMetazoa" id="MDOA001835-PA"/>
    </source>
</evidence>
<dbReference type="EnsemblMetazoa" id="MDOA001835-RA">
    <property type="protein sequence ID" value="MDOA001835-PA"/>
    <property type="gene ID" value="MDOA001835"/>
</dbReference>
<dbReference type="InterPro" id="IPR008952">
    <property type="entry name" value="Tetraspanin_EC2_sf"/>
</dbReference>
<dbReference type="KEGG" id="mde:101890537"/>
<reference evidence="2" key="1">
    <citation type="submission" date="2020-05" db="UniProtKB">
        <authorList>
            <consortium name="EnsemblMetazoa"/>
        </authorList>
    </citation>
    <scope>IDENTIFICATION</scope>
    <source>
        <strain evidence="2">Aabys</strain>
    </source>
</reference>
<feature type="transmembrane region" description="Helical" evidence="1">
    <location>
        <begin position="86"/>
        <end position="109"/>
    </location>
</feature>